<evidence type="ECO:0000313" key="8">
    <source>
        <dbReference type="EMBL" id="EDS25866.1"/>
    </source>
</evidence>
<evidence type="ECO:0000313" key="9">
    <source>
        <dbReference type="EnsemblMetazoa" id="CPIJ017566-PA"/>
    </source>
</evidence>
<feature type="transmembrane region" description="Helical" evidence="6">
    <location>
        <begin position="102"/>
        <end position="121"/>
    </location>
</feature>
<keyword evidence="5 6" id="KW-0472">Membrane</keyword>
<keyword evidence="4 6" id="KW-1133">Transmembrane helix</keyword>
<evidence type="ECO:0000256" key="4">
    <source>
        <dbReference type="ARBA" id="ARBA00022989"/>
    </source>
</evidence>
<dbReference type="HOGENOM" id="CLU_001265_46_15_1"/>
<reference evidence="8" key="1">
    <citation type="submission" date="2007-03" db="EMBL/GenBank/DDBJ databases">
        <title>Annotation of Culex pipiens quinquefasciatus.</title>
        <authorList>
            <consortium name="The Broad Institute Genome Sequencing Platform"/>
            <person name="Atkinson P.W."/>
            <person name="Hemingway J."/>
            <person name="Christensen B.M."/>
            <person name="Higgs S."/>
            <person name="Kodira C."/>
            <person name="Hannick L."/>
            <person name="Megy K."/>
            <person name="O'Leary S."/>
            <person name="Pearson M."/>
            <person name="Haas B.J."/>
            <person name="Mauceli E."/>
            <person name="Wortman J.R."/>
            <person name="Lee N.H."/>
            <person name="Guigo R."/>
            <person name="Stanke M."/>
            <person name="Alvarado L."/>
            <person name="Amedeo P."/>
            <person name="Antoine C.H."/>
            <person name="Arensburger P."/>
            <person name="Bidwell S.L."/>
            <person name="Crawford M."/>
            <person name="Camaro F."/>
            <person name="Devon K."/>
            <person name="Engels R."/>
            <person name="Hammond M."/>
            <person name="Howarth C."/>
            <person name="Koehrsen M."/>
            <person name="Lawson D."/>
            <person name="Montgomery P."/>
            <person name="Nene V."/>
            <person name="Nusbaum C."/>
            <person name="Puiu D."/>
            <person name="Romero-Severson J."/>
            <person name="Severson D.W."/>
            <person name="Shumway M."/>
            <person name="Sisk P."/>
            <person name="Stolte C."/>
            <person name="Zeng Q."/>
            <person name="Eisenstadt E."/>
            <person name="Fraser-Liggett C."/>
            <person name="Strausberg R."/>
            <person name="Galagan J."/>
            <person name="Birren B."/>
            <person name="Collins F.H."/>
        </authorList>
    </citation>
    <scope>NUCLEOTIDE SEQUENCE [LARGE SCALE GENOMIC DNA]</scope>
    <source>
        <strain evidence="8">JHB</strain>
    </source>
</reference>
<dbReference type="EMBL" id="DS232812">
    <property type="protein sequence ID" value="EDS25866.1"/>
    <property type="molecule type" value="Genomic_DNA"/>
</dbReference>
<feature type="transmembrane region" description="Helical" evidence="6">
    <location>
        <begin position="298"/>
        <end position="322"/>
    </location>
</feature>
<feature type="domain" description="Major facilitator superfamily (MFS) profile" evidence="7">
    <location>
        <begin position="34"/>
        <end position="509"/>
    </location>
</feature>
<dbReference type="STRING" id="7176.B0XE92"/>
<feature type="transmembrane region" description="Helical" evidence="6">
    <location>
        <begin position="423"/>
        <end position="446"/>
    </location>
</feature>
<feature type="transmembrane region" description="Helical" evidence="6">
    <location>
        <begin position="487"/>
        <end position="506"/>
    </location>
</feature>
<dbReference type="PANTHER" id="PTHR23511">
    <property type="entry name" value="SYNAPTIC VESICLE GLYCOPROTEIN 2"/>
    <property type="match status" value="1"/>
</dbReference>
<feature type="transmembrane region" description="Helical" evidence="6">
    <location>
        <begin position="127"/>
        <end position="148"/>
    </location>
</feature>
<protein>
    <submittedName>
        <fullName evidence="8 9">Synaptic vesicle protein</fullName>
    </submittedName>
</protein>
<evidence type="ECO:0000256" key="5">
    <source>
        <dbReference type="ARBA" id="ARBA00023136"/>
    </source>
</evidence>
<dbReference type="OrthoDB" id="10262656at2759"/>
<dbReference type="GO" id="GO:0016020">
    <property type="term" value="C:membrane"/>
    <property type="evidence" value="ECO:0007669"/>
    <property type="project" value="UniProtKB-SubCell"/>
</dbReference>
<dbReference type="Pfam" id="PF07690">
    <property type="entry name" value="MFS_1"/>
    <property type="match status" value="1"/>
</dbReference>
<accession>B0XE92</accession>
<dbReference type="InterPro" id="IPR011701">
    <property type="entry name" value="MFS"/>
</dbReference>
<dbReference type="Gene3D" id="1.20.1250.20">
    <property type="entry name" value="MFS general substrate transporter like domains"/>
    <property type="match status" value="1"/>
</dbReference>
<keyword evidence="2" id="KW-0813">Transport</keyword>
<feature type="transmembrane region" description="Helical" evidence="6">
    <location>
        <begin position="36"/>
        <end position="61"/>
    </location>
</feature>
<dbReference type="PROSITE" id="PS50850">
    <property type="entry name" value="MFS"/>
    <property type="match status" value="1"/>
</dbReference>
<keyword evidence="10" id="KW-1185">Reference proteome</keyword>
<feature type="transmembrane region" description="Helical" evidence="6">
    <location>
        <begin position="160"/>
        <end position="182"/>
    </location>
</feature>
<dbReference type="OMA" id="DSMTVCQ"/>
<dbReference type="AlphaFoldDB" id="B0XE92"/>
<comment type="subcellular location">
    <subcellularLocation>
        <location evidence="1">Membrane</location>
        <topology evidence="1">Multi-pass membrane protein</topology>
    </subcellularLocation>
</comment>
<feature type="transmembrane region" description="Helical" evidence="6">
    <location>
        <begin position="458"/>
        <end position="481"/>
    </location>
</feature>
<dbReference type="Proteomes" id="UP000002320">
    <property type="component" value="Unassembled WGS sequence"/>
</dbReference>
<dbReference type="PANTHER" id="PTHR23511:SF37">
    <property type="entry name" value="MAJOR FACILITATOR SUPERFAMILY (MFS) PROFILE DOMAIN-CONTAINING PROTEIN-RELATED"/>
    <property type="match status" value="1"/>
</dbReference>
<evidence type="ECO:0000256" key="2">
    <source>
        <dbReference type="ARBA" id="ARBA00022448"/>
    </source>
</evidence>
<dbReference type="GO" id="GO:0022857">
    <property type="term" value="F:transmembrane transporter activity"/>
    <property type="evidence" value="ECO:0007669"/>
    <property type="project" value="InterPro"/>
</dbReference>
<evidence type="ECO:0000256" key="6">
    <source>
        <dbReference type="SAM" id="Phobius"/>
    </source>
</evidence>
<sequence>MTPTPVTLHPQKQPAVPIPFDDVLEEIGFGRIQHELIVLCGVIMMAIICETMGVSVILPAAKCDLDLTAANQGLLGGATFLGIMASSYGWGYLSDTRGRKNVIILSLALTTVCSLASSLASDFATIVVLRLLVGMCISAPSATIYAYLGEFTKTERRTMMISFASVAVGLSSISVGTLGWIFLSFNWRLNLFDVVEFRPWRLLLILYSLPGAIGAIWMVFLPESPKFYLSQGRDDKALAVLQRMFLENHRGCTVEDFAVKRITPEVDAEEAKAKPKGFLAVMGSMWQQTVPLLRRPNLLYFVVCCALQFGMFFVSAGMGLWYPEIVNRVTSANQSVPATICEVLQGVHSSDEDFVAYAEKECDDRMTQDVFVYVIVLGSIYTFLYLAMSTLLQKIRRGHILFFNLFTSGVCGVLLAYVNDPYFVLLCFCAFMVFAGSSISLVNGAAVSLFPTHVRAMAVCLSLMMGRLGSVAGTNLIGLIMEDSCTLTFNVFAGCSLLGAMLTLVLPSR</sequence>
<dbReference type="KEGG" id="cqu:CpipJ_CPIJ017566"/>
<keyword evidence="3 6" id="KW-0812">Transmembrane</keyword>
<dbReference type="InterPro" id="IPR020846">
    <property type="entry name" value="MFS_dom"/>
</dbReference>
<dbReference type="eggNOG" id="KOG0255">
    <property type="taxonomic scope" value="Eukaryota"/>
</dbReference>
<evidence type="ECO:0000256" key="1">
    <source>
        <dbReference type="ARBA" id="ARBA00004141"/>
    </source>
</evidence>
<dbReference type="SUPFAM" id="SSF103473">
    <property type="entry name" value="MFS general substrate transporter"/>
    <property type="match status" value="1"/>
</dbReference>
<dbReference type="EnsemblMetazoa" id="CPIJ017566-RA">
    <property type="protein sequence ID" value="CPIJ017566-PA"/>
    <property type="gene ID" value="CPIJ017566"/>
</dbReference>
<dbReference type="InParanoid" id="B0XE92"/>
<organism>
    <name type="scientific">Culex quinquefasciatus</name>
    <name type="common">Southern house mosquito</name>
    <name type="synonym">Culex pungens</name>
    <dbReference type="NCBI Taxonomy" id="7176"/>
    <lineage>
        <taxon>Eukaryota</taxon>
        <taxon>Metazoa</taxon>
        <taxon>Ecdysozoa</taxon>
        <taxon>Arthropoda</taxon>
        <taxon>Hexapoda</taxon>
        <taxon>Insecta</taxon>
        <taxon>Pterygota</taxon>
        <taxon>Neoptera</taxon>
        <taxon>Endopterygota</taxon>
        <taxon>Diptera</taxon>
        <taxon>Nematocera</taxon>
        <taxon>Culicoidea</taxon>
        <taxon>Culicidae</taxon>
        <taxon>Culicinae</taxon>
        <taxon>Culicini</taxon>
        <taxon>Culex</taxon>
        <taxon>Culex</taxon>
    </lineage>
</organism>
<dbReference type="VEuPathDB" id="VectorBase:CQUJHB015788"/>
<feature type="transmembrane region" description="Helical" evidence="6">
    <location>
        <begin position="400"/>
        <end position="417"/>
    </location>
</feature>
<dbReference type="VEuPathDB" id="VectorBase:CPIJ017566"/>
<evidence type="ECO:0000313" key="10">
    <source>
        <dbReference type="Proteomes" id="UP000002320"/>
    </source>
</evidence>
<dbReference type="InterPro" id="IPR036259">
    <property type="entry name" value="MFS_trans_sf"/>
</dbReference>
<feature type="transmembrane region" description="Helical" evidence="6">
    <location>
        <begin position="73"/>
        <end position="90"/>
    </location>
</feature>
<reference evidence="9" key="2">
    <citation type="submission" date="2020-05" db="UniProtKB">
        <authorList>
            <consortium name="EnsemblMetazoa"/>
        </authorList>
    </citation>
    <scope>IDENTIFICATION</scope>
    <source>
        <strain evidence="9">JHB</strain>
    </source>
</reference>
<name>B0XE92_CULQU</name>
<evidence type="ECO:0000259" key="7">
    <source>
        <dbReference type="PROSITE" id="PS50850"/>
    </source>
</evidence>
<gene>
    <name evidence="9" type="primary">6051537</name>
    <name evidence="8" type="ORF">CpipJ_CPIJ017566</name>
</gene>
<feature type="transmembrane region" description="Helical" evidence="6">
    <location>
        <begin position="202"/>
        <end position="221"/>
    </location>
</feature>
<proteinExistence type="predicted"/>
<feature type="transmembrane region" description="Helical" evidence="6">
    <location>
        <begin position="370"/>
        <end position="388"/>
    </location>
</feature>
<evidence type="ECO:0000256" key="3">
    <source>
        <dbReference type="ARBA" id="ARBA00022692"/>
    </source>
</evidence>